<evidence type="ECO:0000313" key="1">
    <source>
        <dbReference type="EMBL" id="KFM67738.1"/>
    </source>
</evidence>
<dbReference type="GO" id="GO:0000444">
    <property type="term" value="C:MIS12/MIND type complex"/>
    <property type="evidence" value="ECO:0007669"/>
    <property type="project" value="TreeGrafter"/>
</dbReference>
<accession>A0A087TRJ9</accession>
<sequence length="150" mass="17285">MDKPGVPSTAKKQNDSIKDCRIKCTNYENVKKIMNIVQEHSTIFCETSISASKKENFVSRFNDVFKDVLQQNITVHGLPWVYGGNLTVMQKEQHNQEADELLSNLSKTIQTTARKRKTYPGKISRILNMTLKQERHQLKRAKIEHSLEVP</sequence>
<name>A0A087TRJ9_STEMI</name>
<dbReference type="OrthoDB" id="6429556at2759"/>
<evidence type="ECO:0000313" key="2">
    <source>
        <dbReference type="Proteomes" id="UP000054359"/>
    </source>
</evidence>
<dbReference type="AlphaFoldDB" id="A0A087TRJ9"/>
<proteinExistence type="predicted"/>
<dbReference type="EMBL" id="KK116417">
    <property type="protein sequence ID" value="KFM67738.1"/>
    <property type="molecule type" value="Genomic_DNA"/>
</dbReference>
<dbReference type="PANTHER" id="PTHR31749">
    <property type="entry name" value="KINETOCHORE-ASSOCIATED PROTEIN NSL1 HOMOLOG"/>
    <property type="match status" value="1"/>
</dbReference>
<reference evidence="1 2" key="1">
    <citation type="submission" date="2013-11" db="EMBL/GenBank/DDBJ databases">
        <title>Genome sequencing of Stegodyphus mimosarum.</title>
        <authorList>
            <person name="Bechsgaard J."/>
        </authorList>
    </citation>
    <scope>NUCLEOTIDE SEQUENCE [LARGE SCALE GENOMIC DNA]</scope>
</reference>
<dbReference type="Proteomes" id="UP000054359">
    <property type="component" value="Unassembled WGS sequence"/>
</dbReference>
<protein>
    <submittedName>
        <fullName evidence="1">Uncharacterized protein</fullName>
    </submittedName>
</protein>
<keyword evidence="2" id="KW-1185">Reference proteome</keyword>
<dbReference type="GO" id="GO:0000070">
    <property type="term" value="P:mitotic sister chromatid segregation"/>
    <property type="evidence" value="ECO:0007669"/>
    <property type="project" value="InterPro"/>
</dbReference>
<dbReference type="InterPro" id="IPR013950">
    <property type="entry name" value="Mis14/Nsl1"/>
</dbReference>
<gene>
    <name evidence="1" type="ORF">X975_11820</name>
</gene>
<dbReference type="PANTHER" id="PTHR31749:SF3">
    <property type="entry name" value="KINETOCHORE-ASSOCIATED PROTEIN NSL1 HOMOLOG"/>
    <property type="match status" value="1"/>
</dbReference>
<organism evidence="1 2">
    <name type="scientific">Stegodyphus mimosarum</name>
    <name type="common">African social velvet spider</name>
    <dbReference type="NCBI Taxonomy" id="407821"/>
    <lineage>
        <taxon>Eukaryota</taxon>
        <taxon>Metazoa</taxon>
        <taxon>Ecdysozoa</taxon>
        <taxon>Arthropoda</taxon>
        <taxon>Chelicerata</taxon>
        <taxon>Arachnida</taxon>
        <taxon>Araneae</taxon>
        <taxon>Araneomorphae</taxon>
        <taxon>Entelegynae</taxon>
        <taxon>Eresoidea</taxon>
        <taxon>Eresidae</taxon>
        <taxon>Stegodyphus</taxon>
    </lineage>
</organism>
<feature type="non-terminal residue" evidence="1">
    <location>
        <position position="150"/>
    </location>
</feature>